<sequence length="353" mass="40151">NSMKNKDNQSAQESNPRCPDSSAFKQQKLPAWKPKLTASTVLSSFFVIGLFCLLVGICLILSARSVNEIQIDYSDVCLNCSKLRESSSNWDKECNCFAHFTLQENMPGDIFMYYRLQNFYQNHRRYVLSRSDAQLLGQDVNIQNSYCAPFATYPNGTPMAPCGAIANSMFNDTVQLFYYVNSSTAIQVPLLKNGNSWWSDKNVKFRNPTSYNLSSAFAGTARPPYWQKPAYLLDEKDERNNGYINDDLIVWMRVSAFATFRNLYRRLSRTNQFADGLPAGNYTFHITYNFPVTKFQGKKQLVLSTITWSGGSNLFLGIAYTVSGAVIVLAGFVIAAIHLKRRKKKTYFQRHPK</sequence>
<reference evidence="10" key="3">
    <citation type="submission" date="2025-08" db="UniProtKB">
        <authorList>
            <consortium name="Ensembl"/>
        </authorList>
    </citation>
    <scope>IDENTIFICATION</scope>
</reference>
<dbReference type="Proteomes" id="UP000007267">
    <property type="component" value="Unassembled WGS sequence"/>
</dbReference>
<dbReference type="EMBL" id="AGCU01137109">
    <property type="status" value="NOT_ANNOTATED_CDS"/>
    <property type="molecule type" value="Genomic_DNA"/>
</dbReference>
<reference evidence="11" key="2">
    <citation type="journal article" date="2013" name="Nat. Genet.">
        <title>The draft genomes of soft-shell turtle and green sea turtle yield insights into the development and evolution of the turtle-specific body plan.</title>
        <authorList>
            <person name="Wang Z."/>
            <person name="Pascual-Anaya J."/>
            <person name="Zadissa A."/>
            <person name="Li W."/>
            <person name="Niimura Y."/>
            <person name="Huang Z."/>
            <person name="Li C."/>
            <person name="White S."/>
            <person name="Xiong Z."/>
            <person name="Fang D."/>
            <person name="Wang B."/>
            <person name="Ming Y."/>
            <person name="Chen Y."/>
            <person name="Zheng Y."/>
            <person name="Kuraku S."/>
            <person name="Pignatelli M."/>
            <person name="Herrero J."/>
            <person name="Beal K."/>
            <person name="Nozawa M."/>
            <person name="Li Q."/>
            <person name="Wang J."/>
            <person name="Zhang H."/>
            <person name="Yu L."/>
            <person name="Shigenobu S."/>
            <person name="Wang J."/>
            <person name="Liu J."/>
            <person name="Flicek P."/>
            <person name="Searle S."/>
            <person name="Wang J."/>
            <person name="Kuratani S."/>
            <person name="Yin Y."/>
            <person name="Aken B."/>
            <person name="Zhang G."/>
            <person name="Irie N."/>
        </authorList>
    </citation>
    <scope>NUCLEOTIDE SEQUENCE [LARGE SCALE GENOMIC DNA]</scope>
    <source>
        <strain evidence="11">Daiwa-1</strain>
    </source>
</reference>
<evidence type="ECO:0000256" key="9">
    <source>
        <dbReference type="SAM" id="Phobius"/>
    </source>
</evidence>
<dbReference type="PIRSF" id="PIRSF015840">
    <property type="entry name" value="DUF284_TM_euk"/>
    <property type="match status" value="1"/>
</dbReference>
<reference evidence="10" key="4">
    <citation type="submission" date="2025-09" db="UniProtKB">
        <authorList>
            <consortium name="Ensembl"/>
        </authorList>
    </citation>
    <scope>IDENTIFICATION</scope>
</reference>
<name>K7F7R4_PELSI</name>
<keyword evidence="6" id="KW-0325">Glycoprotein</keyword>
<dbReference type="InterPro" id="IPR005045">
    <property type="entry name" value="CDC50/LEM3_fam"/>
</dbReference>
<dbReference type="STRING" id="13735.ENSPSIP00000004074"/>
<feature type="transmembrane region" description="Helical" evidence="9">
    <location>
        <begin position="36"/>
        <end position="63"/>
    </location>
</feature>
<keyword evidence="4 9" id="KW-1133">Transmembrane helix</keyword>
<accession>K7F7R4</accession>
<feature type="transmembrane region" description="Helical" evidence="9">
    <location>
        <begin position="314"/>
        <end position="339"/>
    </location>
</feature>
<dbReference type="GO" id="GO:0005886">
    <property type="term" value="C:plasma membrane"/>
    <property type="evidence" value="ECO:0007669"/>
    <property type="project" value="TreeGrafter"/>
</dbReference>
<evidence type="ECO:0000256" key="8">
    <source>
        <dbReference type="SAM" id="MobiDB-lite"/>
    </source>
</evidence>
<organism evidence="10 11">
    <name type="scientific">Pelodiscus sinensis</name>
    <name type="common">Chinese softshell turtle</name>
    <name type="synonym">Trionyx sinensis</name>
    <dbReference type="NCBI Taxonomy" id="13735"/>
    <lineage>
        <taxon>Eukaryota</taxon>
        <taxon>Metazoa</taxon>
        <taxon>Chordata</taxon>
        <taxon>Craniata</taxon>
        <taxon>Vertebrata</taxon>
        <taxon>Euteleostomi</taxon>
        <taxon>Archelosauria</taxon>
        <taxon>Testudinata</taxon>
        <taxon>Testudines</taxon>
        <taxon>Cryptodira</taxon>
        <taxon>Trionychia</taxon>
        <taxon>Trionychidae</taxon>
        <taxon>Pelodiscus</taxon>
    </lineage>
</organism>
<evidence type="ECO:0000256" key="6">
    <source>
        <dbReference type="ARBA" id="ARBA00023180"/>
    </source>
</evidence>
<evidence type="ECO:0000256" key="5">
    <source>
        <dbReference type="ARBA" id="ARBA00023136"/>
    </source>
</evidence>
<protein>
    <recommendedName>
        <fullName evidence="7">Cell cycle control protein</fullName>
    </recommendedName>
</protein>
<comment type="similarity">
    <text evidence="2 7">Belongs to the CDC50/LEM3 family.</text>
</comment>
<dbReference type="GO" id="GO:0005794">
    <property type="term" value="C:Golgi apparatus"/>
    <property type="evidence" value="ECO:0007669"/>
    <property type="project" value="TreeGrafter"/>
</dbReference>
<reference evidence="11" key="1">
    <citation type="submission" date="2011-10" db="EMBL/GenBank/DDBJ databases">
        <authorList>
            <consortium name="Soft-shell Turtle Genome Consortium"/>
        </authorList>
    </citation>
    <scope>NUCLEOTIDE SEQUENCE [LARGE SCALE GENOMIC DNA]</scope>
    <source>
        <strain evidence="11">Daiwa-1</strain>
    </source>
</reference>
<dbReference type="eggNOG" id="KOG2952">
    <property type="taxonomic scope" value="Eukaryota"/>
</dbReference>
<dbReference type="GO" id="GO:0045332">
    <property type="term" value="P:phospholipid translocation"/>
    <property type="evidence" value="ECO:0007669"/>
    <property type="project" value="TreeGrafter"/>
</dbReference>
<dbReference type="Pfam" id="PF03381">
    <property type="entry name" value="CDC50"/>
    <property type="match status" value="1"/>
</dbReference>
<evidence type="ECO:0000313" key="11">
    <source>
        <dbReference type="Proteomes" id="UP000007267"/>
    </source>
</evidence>
<dbReference type="PANTHER" id="PTHR10926">
    <property type="entry name" value="CELL CYCLE CONTROL PROTEIN 50"/>
    <property type="match status" value="1"/>
</dbReference>
<dbReference type="Ensembl" id="ENSPSIT00000004097.1">
    <property type="protein sequence ID" value="ENSPSIP00000004074.1"/>
    <property type="gene ID" value="ENSPSIG00000003845.1"/>
</dbReference>
<dbReference type="EMBL" id="AGCU01137110">
    <property type="status" value="NOT_ANNOTATED_CDS"/>
    <property type="molecule type" value="Genomic_DNA"/>
</dbReference>
<dbReference type="AlphaFoldDB" id="K7F7R4"/>
<dbReference type="GeneTree" id="ENSGT00390000004660"/>
<evidence type="ECO:0000313" key="10">
    <source>
        <dbReference type="Ensembl" id="ENSPSIP00000004074.1"/>
    </source>
</evidence>
<comment type="subcellular location">
    <subcellularLocation>
        <location evidence="1">Membrane</location>
    </subcellularLocation>
</comment>
<dbReference type="GO" id="GO:0005783">
    <property type="term" value="C:endoplasmic reticulum"/>
    <property type="evidence" value="ECO:0007669"/>
    <property type="project" value="TreeGrafter"/>
</dbReference>
<evidence type="ECO:0000256" key="4">
    <source>
        <dbReference type="ARBA" id="ARBA00022989"/>
    </source>
</evidence>
<evidence type="ECO:0000256" key="7">
    <source>
        <dbReference type="PIRNR" id="PIRNR015840"/>
    </source>
</evidence>
<proteinExistence type="inferred from homology"/>
<dbReference type="HOGENOM" id="CLU_025025_1_0_1"/>
<dbReference type="PANTHER" id="PTHR10926:SF1">
    <property type="entry name" value="CELL CYCLE CONTROL PROTEIN 50C"/>
    <property type="match status" value="1"/>
</dbReference>
<evidence type="ECO:0000256" key="2">
    <source>
        <dbReference type="ARBA" id="ARBA00009457"/>
    </source>
</evidence>
<evidence type="ECO:0000256" key="1">
    <source>
        <dbReference type="ARBA" id="ARBA00004370"/>
    </source>
</evidence>
<feature type="region of interest" description="Disordered" evidence="8">
    <location>
        <begin position="1"/>
        <end position="24"/>
    </location>
</feature>
<keyword evidence="3 9" id="KW-0812">Transmembrane</keyword>
<evidence type="ECO:0000256" key="3">
    <source>
        <dbReference type="ARBA" id="ARBA00022692"/>
    </source>
</evidence>
<dbReference type="OMA" id="NDIFWLH"/>
<keyword evidence="11" id="KW-1185">Reference proteome</keyword>
<keyword evidence="5 7" id="KW-0472">Membrane</keyword>